<proteinExistence type="predicted"/>
<name>A0A137RGS0_9FLAO</name>
<evidence type="ECO:0000313" key="3">
    <source>
        <dbReference type="Proteomes" id="UP000070138"/>
    </source>
</evidence>
<dbReference type="Proteomes" id="UP000070138">
    <property type="component" value="Unassembled WGS sequence"/>
</dbReference>
<gene>
    <name evidence="2" type="ORF">LS48_08980</name>
</gene>
<dbReference type="RefSeq" id="WP_062622177.1">
    <property type="nucleotide sequence ID" value="NZ_JRWG01000005.1"/>
</dbReference>
<comment type="caution">
    <text evidence="2">The sequence shown here is derived from an EMBL/GenBank/DDBJ whole genome shotgun (WGS) entry which is preliminary data.</text>
</comment>
<organism evidence="2 3">
    <name type="scientific">Aequorivita aquimaris</name>
    <dbReference type="NCBI Taxonomy" id="1548749"/>
    <lineage>
        <taxon>Bacteria</taxon>
        <taxon>Pseudomonadati</taxon>
        <taxon>Bacteroidota</taxon>
        <taxon>Flavobacteriia</taxon>
        <taxon>Flavobacteriales</taxon>
        <taxon>Flavobacteriaceae</taxon>
        <taxon>Aequorivita</taxon>
    </lineage>
</organism>
<dbReference type="STRING" id="1548749.LS48_08980"/>
<keyword evidence="1" id="KW-0732">Signal</keyword>
<evidence type="ECO:0000256" key="1">
    <source>
        <dbReference type="SAM" id="SignalP"/>
    </source>
</evidence>
<dbReference type="AlphaFoldDB" id="A0A137RGS0"/>
<protein>
    <submittedName>
        <fullName evidence="2">Uncharacterized protein</fullName>
    </submittedName>
</protein>
<reference evidence="2 3" key="2">
    <citation type="journal article" date="2016" name="Int. J. Syst. Evol. Microbiol.">
        <title>Vitellibacter aquimaris sp. nov., a marine bacterium isolated from seawater.</title>
        <authorList>
            <person name="Thevarajoo S."/>
            <person name="Selvaratnam C."/>
            <person name="Goh K.M."/>
            <person name="Hong K.W."/>
            <person name="Chan X.Y."/>
            <person name="Chan K.G."/>
            <person name="Chong C.S."/>
        </authorList>
    </citation>
    <scope>NUCLEOTIDE SEQUENCE [LARGE SCALE GENOMIC DNA]</scope>
    <source>
        <strain evidence="2 3">D-24</strain>
    </source>
</reference>
<sequence>MKQSTPPHRRIVFLLFFMITCAATAQTFMDNVRAEIQTKIQHLNQNDVPTRILYDRTLPHSNLLGYGTPSGFAPLVPSVPNSSAGHYFLAMEDLYRIGFQAVALWSSII</sequence>
<reference evidence="3" key="1">
    <citation type="submission" date="2014-10" db="EMBL/GenBank/DDBJ databases">
        <title>Genome sequencing of Vitellibacter sp. D-24.</title>
        <authorList>
            <person name="Thevarajoo S."/>
            <person name="Selvaratnam C."/>
            <person name="Goh K.M."/>
            <person name="Chong C.S."/>
        </authorList>
    </citation>
    <scope>NUCLEOTIDE SEQUENCE [LARGE SCALE GENOMIC DNA]</scope>
    <source>
        <strain evidence="3">D-24</strain>
    </source>
</reference>
<feature type="signal peptide" evidence="1">
    <location>
        <begin position="1"/>
        <end position="25"/>
    </location>
</feature>
<evidence type="ECO:0000313" key="2">
    <source>
        <dbReference type="EMBL" id="KXN98688.1"/>
    </source>
</evidence>
<dbReference type="OrthoDB" id="4535652at2"/>
<dbReference type="EMBL" id="JRWG01000005">
    <property type="protein sequence ID" value="KXN98688.1"/>
    <property type="molecule type" value="Genomic_DNA"/>
</dbReference>
<keyword evidence="3" id="KW-1185">Reference proteome</keyword>
<feature type="chain" id="PRO_5007479689" evidence="1">
    <location>
        <begin position="26"/>
        <end position="109"/>
    </location>
</feature>
<accession>A0A137RGS0</accession>